<dbReference type="AlphaFoldDB" id="A0A1H2WNV7"/>
<dbReference type="OrthoDB" id="1438878at2"/>
<sequence length="170" mass="19403">MDYYKNTTQTPNSLFDNYLKTLGCAELKVLLVIIRQTIGFIDVNTKNKRKDRDWISQRFFMLRSGLSGRSVSSAISSLVLKGLILVTNENGDCMHSIKKRRGTSRLYYSSTLVLVNSLHSTCDVLENKAVKKAHTTKLTHTKMYSETNSQALKKISDAERIHQILHQHKN</sequence>
<proteinExistence type="predicted"/>
<accession>A0A1H2WNV7</accession>
<organism evidence="1 2">
    <name type="scientific">Lutibacter oricola</name>
    <dbReference type="NCBI Taxonomy" id="762486"/>
    <lineage>
        <taxon>Bacteria</taxon>
        <taxon>Pseudomonadati</taxon>
        <taxon>Bacteroidota</taxon>
        <taxon>Flavobacteriia</taxon>
        <taxon>Flavobacteriales</taxon>
        <taxon>Flavobacteriaceae</taxon>
        <taxon>Lutibacter</taxon>
    </lineage>
</organism>
<protein>
    <recommendedName>
        <fullName evidence="3">Phage replication protein O</fullName>
    </recommendedName>
</protein>
<dbReference type="Gene3D" id="1.10.10.10">
    <property type="entry name" value="Winged helix-like DNA-binding domain superfamily/Winged helix DNA-binding domain"/>
    <property type="match status" value="1"/>
</dbReference>
<dbReference type="Proteomes" id="UP000199595">
    <property type="component" value="Unassembled WGS sequence"/>
</dbReference>
<evidence type="ECO:0008006" key="3">
    <source>
        <dbReference type="Google" id="ProtNLM"/>
    </source>
</evidence>
<evidence type="ECO:0000313" key="2">
    <source>
        <dbReference type="Proteomes" id="UP000199595"/>
    </source>
</evidence>
<gene>
    <name evidence="1" type="ORF">SAMN05444411_102245</name>
</gene>
<keyword evidence="2" id="KW-1185">Reference proteome</keyword>
<reference evidence="1 2" key="1">
    <citation type="submission" date="2016-10" db="EMBL/GenBank/DDBJ databases">
        <authorList>
            <person name="de Groot N.N."/>
        </authorList>
    </citation>
    <scope>NUCLEOTIDE SEQUENCE [LARGE SCALE GENOMIC DNA]</scope>
    <source>
        <strain evidence="1 2">DSM 24956</strain>
    </source>
</reference>
<name>A0A1H2WNV7_9FLAO</name>
<dbReference type="RefSeq" id="WP_090121073.1">
    <property type="nucleotide sequence ID" value="NZ_FNNJ01000002.1"/>
</dbReference>
<evidence type="ECO:0000313" key="1">
    <source>
        <dbReference type="EMBL" id="SDW82146.1"/>
    </source>
</evidence>
<dbReference type="EMBL" id="FNNJ01000002">
    <property type="protein sequence ID" value="SDW82146.1"/>
    <property type="molecule type" value="Genomic_DNA"/>
</dbReference>
<dbReference type="InterPro" id="IPR036388">
    <property type="entry name" value="WH-like_DNA-bd_sf"/>
</dbReference>